<name>A0ABS7QNE7_9ACTN</name>
<dbReference type="InterPro" id="IPR040701">
    <property type="entry name" value="Bact_RF_family2"/>
</dbReference>
<comment type="caution">
    <text evidence="2">The sequence shown here is derived from an EMBL/GenBank/DDBJ whole genome shotgun (WGS) entry which is preliminary data.</text>
</comment>
<accession>A0ABS7QNE7</accession>
<evidence type="ECO:0008006" key="4">
    <source>
        <dbReference type="Google" id="ProtNLM"/>
    </source>
</evidence>
<gene>
    <name evidence="2" type="ORF">K7472_00545</name>
</gene>
<evidence type="ECO:0000313" key="2">
    <source>
        <dbReference type="EMBL" id="MBY8883334.1"/>
    </source>
</evidence>
<protein>
    <recommendedName>
        <fullName evidence="4">Peptide chain release factor 1</fullName>
    </recommendedName>
</protein>
<dbReference type="EMBL" id="JAINVZ010000001">
    <property type="protein sequence ID" value="MBY8883334.1"/>
    <property type="molecule type" value="Genomic_DNA"/>
</dbReference>
<dbReference type="Proteomes" id="UP001198565">
    <property type="component" value="Unassembled WGS sequence"/>
</dbReference>
<reference evidence="2 3" key="1">
    <citation type="submission" date="2021-08" db="EMBL/GenBank/DDBJ databases">
        <title>Streptomyces sp. PTM05 isolated from lichen.</title>
        <authorList>
            <person name="Somphong A."/>
            <person name="Phongsopitanun W."/>
            <person name="Tanasupawat S."/>
        </authorList>
    </citation>
    <scope>NUCLEOTIDE SEQUENCE [LARGE SCALE GENOMIC DNA]</scope>
    <source>
        <strain evidence="2 3">Ptm05</strain>
    </source>
</reference>
<evidence type="ECO:0000313" key="3">
    <source>
        <dbReference type="Proteomes" id="UP001198565"/>
    </source>
</evidence>
<sequence length="380" mass="41439">MELGFLRPLAHPGPWASVYLDTSRAVQDAAKQAELRRRAVTEQLAEQGADARTRDAIADRLAAEPVSGSPMGRALFAADGDVVVDVPLTEAPPVVEASWSTLPHVAPLLTLHHDEPACVVAYIDHDGADLERRDEGGRRPVGRARGVRWQGRGHRSLPADRYEWHYRNRVENAWHETAEVIAGEMARQWARYRPEMLVLTGDPGERSAVRDRLPEPLRDITVETCGGSRTARSNGTLDREIERAREEFAEHHRDDVLDRFGSGRGRPGEHGRFGSDSSPGDAAEGVPSVVEAARGHQVATLLMREEAPDGGRQVWIGPGNDQVGVERSDLRAMGVREPVPARADDALLRCAAATDAEVLTVPREASRPAGGIGAVLRWSA</sequence>
<dbReference type="Pfam" id="PF18844">
    <property type="entry name" value="baeRF_family2"/>
    <property type="match status" value="1"/>
</dbReference>
<proteinExistence type="predicted"/>
<organism evidence="2 3">
    <name type="scientific">Streptantibioticus parmotrematis</name>
    <dbReference type="NCBI Taxonomy" id="2873249"/>
    <lineage>
        <taxon>Bacteria</taxon>
        <taxon>Bacillati</taxon>
        <taxon>Actinomycetota</taxon>
        <taxon>Actinomycetes</taxon>
        <taxon>Kitasatosporales</taxon>
        <taxon>Streptomycetaceae</taxon>
        <taxon>Streptantibioticus</taxon>
    </lineage>
</organism>
<dbReference type="RefSeq" id="WP_222972897.1">
    <property type="nucleotide sequence ID" value="NZ_JAINVZ010000001.1"/>
</dbReference>
<evidence type="ECO:0000256" key="1">
    <source>
        <dbReference type="SAM" id="MobiDB-lite"/>
    </source>
</evidence>
<feature type="region of interest" description="Disordered" evidence="1">
    <location>
        <begin position="257"/>
        <end position="286"/>
    </location>
</feature>
<keyword evidence="3" id="KW-1185">Reference proteome</keyword>